<reference evidence="1" key="2">
    <citation type="journal article" date="2015" name="Fish Shellfish Immunol.">
        <title>Early steps in the European eel (Anguilla anguilla)-Vibrio vulnificus interaction in the gills: Role of the RtxA13 toxin.</title>
        <authorList>
            <person name="Callol A."/>
            <person name="Pajuelo D."/>
            <person name="Ebbesson L."/>
            <person name="Teles M."/>
            <person name="MacKenzie S."/>
            <person name="Amaro C."/>
        </authorList>
    </citation>
    <scope>NUCLEOTIDE SEQUENCE</scope>
</reference>
<dbReference type="EMBL" id="GBXM01073079">
    <property type="protein sequence ID" value="JAH35498.1"/>
    <property type="molecule type" value="Transcribed_RNA"/>
</dbReference>
<name>A0A0E9S4P6_ANGAN</name>
<reference evidence="1" key="1">
    <citation type="submission" date="2014-11" db="EMBL/GenBank/DDBJ databases">
        <authorList>
            <person name="Amaro Gonzalez C."/>
        </authorList>
    </citation>
    <scope>NUCLEOTIDE SEQUENCE</scope>
</reference>
<dbReference type="AlphaFoldDB" id="A0A0E9S4P6"/>
<organism evidence="1">
    <name type="scientific">Anguilla anguilla</name>
    <name type="common">European freshwater eel</name>
    <name type="synonym">Muraena anguilla</name>
    <dbReference type="NCBI Taxonomy" id="7936"/>
    <lineage>
        <taxon>Eukaryota</taxon>
        <taxon>Metazoa</taxon>
        <taxon>Chordata</taxon>
        <taxon>Craniata</taxon>
        <taxon>Vertebrata</taxon>
        <taxon>Euteleostomi</taxon>
        <taxon>Actinopterygii</taxon>
        <taxon>Neopterygii</taxon>
        <taxon>Teleostei</taxon>
        <taxon>Anguilliformes</taxon>
        <taxon>Anguillidae</taxon>
        <taxon>Anguilla</taxon>
    </lineage>
</organism>
<protein>
    <submittedName>
        <fullName evidence="1">Uncharacterized protein</fullName>
    </submittedName>
</protein>
<sequence length="37" mass="4220">MHLVFTYLMGKAHRCSPHQSKVLSHSPWESACQLDGH</sequence>
<proteinExistence type="predicted"/>
<evidence type="ECO:0000313" key="1">
    <source>
        <dbReference type="EMBL" id="JAH35498.1"/>
    </source>
</evidence>
<accession>A0A0E9S4P6</accession>